<feature type="region of interest" description="Disordered" evidence="3">
    <location>
        <begin position="1"/>
        <end position="23"/>
    </location>
</feature>
<evidence type="ECO:0000259" key="4">
    <source>
        <dbReference type="PROSITE" id="PS01031"/>
    </source>
</evidence>
<evidence type="ECO:0000313" key="6">
    <source>
        <dbReference type="Proteomes" id="UP000319976"/>
    </source>
</evidence>
<dbReference type="PANTHER" id="PTHR11527">
    <property type="entry name" value="HEAT-SHOCK PROTEIN 20 FAMILY MEMBER"/>
    <property type="match status" value="1"/>
</dbReference>
<dbReference type="OrthoDB" id="9792695at2"/>
<dbReference type="SUPFAM" id="SSF49764">
    <property type="entry name" value="HSP20-like chaperones"/>
    <property type="match status" value="1"/>
</dbReference>
<dbReference type="KEGG" id="chya:V22_23330"/>
<accession>A0A517T9N9</accession>
<reference evidence="5 6" key="1">
    <citation type="submission" date="2019-02" db="EMBL/GenBank/DDBJ databases">
        <title>Deep-cultivation of Planctomycetes and their phenomic and genomic characterization uncovers novel biology.</title>
        <authorList>
            <person name="Wiegand S."/>
            <person name="Jogler M."/>
            <person name="Boedeker C."/>
            <person name="Pinto D."/>
            <person name="Vollmers J."/>
            <person name="Rivas-Marin E."/>
            <person name="Kohn T."/>
            <person name="Peeters S.H."/>
            <person name="Heuer A."/>
            <person name="Rast P."/>
            <person name="Oberbeckmann S."/>
            <person name="Bunk B."/>
            <person name="Jeske O."/>
            <person name="Meyerdierks A."/>
            <person name="Storesund J.E."/>
            <person name="Kallscheuer N."/>
            <person name="Luecker S."/>
            <person name="Lage O.M."/>
            <person name="Pohl T."/>
            <person name="Merkel B.J."/>
            <person name="Hornburger P."/>
            <person name="Mueller R.-W."/>
            <person name="Bruemmer F."/>
            <person name="Labrenz M."/>
            <person name="Spormann A.M."/>
            <person name="Op den Camp H."/>
            <person name="Overmann J."/>
            <person name="Amann R."/>
            <person name="Jetten M.S.M."/>
            <person name="Mascher T."/>
            <person name="Medema M.H."/>
            <person name="Devos D.P."/>
            <person name="Kaster A.-K."/>
            <person name="Ovreas L."/>
            <person name="Rohde M."/>
            <person name="Galperin M.Y."/>
            <person name="Jogler C."/>
        </authorList>
    </citation>
    <scope>NUCLEOTIDE SEQUENCE [LARGE SCALE GENOMIC DNA]</scope>
    <source>
        <strain evidence="5 6">V22</strain>
    </source>
</reference>
<dbReference type="InterPro" id="IPR002068">
    <property type="entry name" value="A-crystallin/Hsp20_dom"/>
</dbReference>
<proteinExistence type="inferred from homology"/>
<feature type="domain" description="SHSP" evidence="4">
    <location>
        <begin position="28"/>
        <end position="139"/>
    </location>
</feature>
<dbReference type="Pfam" id="PF00011">
    <property type="entry name" value="HSP20"/>
    <property type="match status" value="1"/>
</dbReference>
<evidence type="ECO:0000313" key="5">
    <source>
        <dbReference type="EMBL" id="QDT65087.1"/>
    </source>
</evidence>
<dbReference type="CDD" id="cd06464">
    <property type="entry name" value="ACD_sHsps-like"/>
    <property type="match status" value="1"/>
</dbReference>
<dbReference type="InterPro" id="IPR031107">
    <property type="entry name" value="Small_HSP"/>
</dbReference>
<dbReference type="Proteomes" id="UP000319976">
    <property type="component" value="Chromosome"/>
</dbReference>
<dbReference type="InterPro" id="IPR008978">
    <property type="entry name" value="HSP20-like_chaperone"/>
</dbReference>
<gene>
    <name evidence="5" type="primary">hspA_4</name>
    <name evidence="5" type="ORF">V22_23330</name>
</gene>
<dbReference type="RefSeq" id="WP_145262799.1">
    <property type="nucleotide sequence ID" value="NZ_CP036316.1"/>
</dbReference>
<keyword evidence="6" id="KW-1185">Reference proteome</keyword>
<evidence type="ECO:0000256" key="2">
    <source>
        <dbReference type="RuleBase" id="RU003616"/>
    </source>
</evidence>
<name>A0A517T9N9_9PLAN</name>
<dbReference type="PROSITE" id="PS01031">
    <property type="entry name" value="SHSP"/>
    <property type="match status" value="1"/>
</dbReference>
<dbReference type="EMBL" id="CP036316">
    <property type="protein sequence ID" value="QDT65087.1"/>
    <property type="molecule type" value="Genomic_DNA"/>
</dbReference>
<comment type="similarity">
    <text evidence="1 2">Belongs to the small heat shock protein (HSP20) family.</text>
</comment>
<evidence type="ECO:0000256" key="1">
    <source>
        <dbReference type="PROSITE-ProRule" id="PRU00285"/>
    </source>
</evidence>
<evidence type="ECO:0000256" key="3">
    <source>
        <dbReference type="SAM" id="MobiDB-lite"/>
    </source>
</evidence>
<dbReference type="AlphaFoldDB" id="A0A517T9N9"/>
<sequence>MTDELIPTSGESELPPPIDQEQSLGASTSRFVFTPPIDIYESDEGLVLHADLPGVSIESLELQVQNNKLTLFGRVQPAVPEEAAIRYREYQVGDFLRSFILSDEVDHENIAASLQNGVLKVVLPRAKKTLARKIQIKEE</sequence>
<dbReference type="Gene3D" id="2.60.40.790">
    <property type="match status" value="1"/>
</dbReference>
<organism evidence="5 6">
    <name type="scientific">Calycomorphotria hydatis</name>
    <dbReference type="NCBI Taxonomy" id="2528027"/>
    <lineage>
        <taxon>Bacteria</taxon>
        <taxon>Pseudomonadati</taxon>
        <taxon>Planctomycetota</taxon>
        <taxon>Planctomycetia</taxon>
        <taxon>Planctomycetales</taxon>
        <taxon>Planctomycetaceae</taxon>
        <taxon>Calycomorphotria</taxon>
    </lineage>
</organism>
<protein>
    <submittedName>
        <fullName evidence="5">Spore protein SP21</fullName>
    </submittedName>
</protein>